<dbReference type="AlphaFoldDB" id="A0A5B7GLA7"/>
<name>A0A5B7GLA7_PORTR</name>
<keyword evidence="3" id="KW-1185">Reference proteome</keyword>
<evidence type="ECO:0000313" key="3">
    <source>
        <dbReference type="Proteomes" id="UP000324222"/>
    </source>
</evidence>
<accession>A0A5B7GLA7</accession>
<dbReference type="EMBL" id="VSRR010015589">
    <property type="protein sequence ID" value="MPC58346.1"/>
    <property type="molecule type" value="Genomic_DNA"/>
</dbReference>
<evidence type="ECO:0000313" key="2">
    <source>
        <dbReference type="EMBL" id="MPC58346.1"/>
    </source>
</evidence>
<dbReference type="Proteomes" id="UP000324222">
    <property type="component" value="Unassembled WGS sequence"/>
</dbReference>
<gene>
    <name evidence="2" type="ORF">E2C01_052345</name>
</gene>
<organism evidence="2 3">
    <name type="scientific">Portunus trituberculatus</name>
    <name type="common">Swimming crab</name>
    <name type="synonym">Neptunus trituberculatus</name>
    <dbReference type="NCBI Taxonomy" id="210409"/>
    <lineage>
        <taxon>Eukaryota</taxon>
        <taxon>Metazoa</taxon>
        <taxon>Ecdysozoa</taxon>
        <taxon>Arthropoda</taxon>
        <taxon>Crustacea</taxon>
        <taxon>Multicrustacea</taxon>
        <taxon>Malacostraca</taxon>
        <taxon>Eumalacostraca</taxon>
        <taxon>Eucarida</taxon>
        <taxon>Decapoda</taxon>
        <taxon>Pleocyemata</taxon>
        <taxon>Brachyura</taxon>
        <taxon>Eubrachyura</taxon>
        <taxon>Portunoidea</taxon>
        <taxon>Portunidae</taxon>
        <taxon>Portuninae</taxon>
        <taxon>Portunus</taxon>
    </lineage>
</organism>
<sequence>MQKKKINNSLPSPPPSRATFLLLQSLLTALIRGSGEVSEESARQFEAWWAVHVSRPPTAAHVMTPPHHVHARPHPLEKLPPEPLHPAIQVCFG</sequence>
<dbReference type="OrthoDB" id="10052721at2759"/>
<protein>
    <submittedName>
        <fullName evidence="2">Uncharacterized protein</fullName>
    </submittedName>
</protein>
<proteinExistence type="predicted"/>
<comment type="caution">
    <text evidence="2">The sequence shown here is derived from an EMBL/GenBank/DDBJ whole genome shotgun (WGS) entry which is preliminary data.</text>
</comment>
<evidence type="ECO:0000256" key="1">
    <source>
        <dbReference type="SAM" id="MobiDB-lite"/>
    </source>
</evidence>
<reference evidence="2 3" key="1">
    <citation type="submission" date="2019-05" db="EMBL/GenBank/DDBJ databases">
        <title>Another draft genome of Portunus trituberculatus and its Hox gene families provides insights of decapod evolution.</title>
        <authorList>
            <person name="Jeong J.-H."/>
            <person name="Song I."/>
            <person name="Kim S."/>
            <person name="Choi T."/>
            <person name="Kim D."/>
            <person name="Ryu S."/>
            <person name="Kim W."/>
        </authorList>
    </citation>
    <scope>NUCLEOTIDE SEQUENCE [LARGE SCALE GENOMIC DNA]</scope>
    <source>
        <tissue evidence="2">Muscle</tissue>
    </source>
</reference>
<feature type="region of interest" description="Disordered" evidence="1">
    <location>
        <begin position="60"/>
        <end position="82"/>
    </location>
</feature>